<comment type="caution">
    <text evidence="6">The sequence shown here is derived from an EMBL/GenBank/DDBJ whole genome shotgun (WGS) entry which is preliminary data.</text>
</comment>
<keyword evidence="4" id="KW-1278">Translocase</keyword>
<feature type="domain" description="ABC transporter" evidence="5">
    <location>
        <begin position="2"/>
        <end position="238"/>
    </location>
</feature>
<dbReference type="InterPro" id="IPR017871">
    <property type="entry name" value="ABC_transporter-like_CS"/>
</dbReference>
<sequence>MLSLEDVSAGYGEKDVLSGIRASVRRGEFAALIGSNGAGKSTLLKCISGLMQPRSGKIIICGRDNAALKPKERARLVAVVPQSYSVEYDFTVEDVVAMGRYPYQSFGKRESQEDADAVRNAMEATNTLAFRKRLYNELSGGEKQRVILARALAQQPEILLLDEPTSALDIHHQTEVMELITELNRREGLTVLAVLHDVNMASRYCCRMILLRDGKIAADGEPSAVITKKNMEALYRMKLLIRENPLFHKPEIVPIRVLREEPAGRPVRIHVICGSDGAVKLIEELEDRGFELTAGVVNVGSGDCEICRYLQIPHVEIPPFTPVTAEAQAKNLEMMRDAEVILISDMPFGENNLMNLDGLEKMKGKIFFHKNALSGDYTGGRLIERLQKLGEKKKVVYFGDHDEFLRRLRELSGPERGEAE</sequence>
<dbReference type="SUPFAM" id="SSF52540">
    <property type="entry name" value="P-loop containing nucleoside triphosphate hydrolases"/>
    <property type="match status" value="1"/>
</dbReference>
<dbReference type="PROSITE" id="PS00211">
    <property type="entry name" value="ABC_TRANSPORTER_1"/>
    <property type="match status" value="1"/>
</dbReference>
<dbReference type="CDD" id="cd03214">
    <property type="entry name" value="ABC_Iron-Siderophores_B12_Hemin"/>
    <property type="match status" value="1"/>
</dbReference>
<evidence type="ECO:0000256" key="2">
    <source>
        <dbReference type="ARBA" id="ARBA00022741"/>
    </source>
</evidence>
<accession>A0A9D1T968</accession>
<reference evidence="6" key="1">
    <citation type="submission" date="2020-10" db="EMBL/GenBank/DDBJ databases">
        <authorList>
            <person name="Gilroy R."/>
        </authorList>
    </citation>
    <scope>NUCLEOTIDE SEQUENCE</scope>
    <source>
        <strain evidence="6">CHK188-20938</strain>
    </source>
</reference>
<evidence type="ECO:0000313" key="7">
    <source>
        <dbReference type="Proteomes" id="UP000824169"/>
    </source>
</evidence>
<organism evidence="6 7">
    <name type="scientific">Candidatus Scatomonas pullistercoris</name>
    <dbReference type="NCBI Taxonomy" id="2840920"/>
    <lineage>
        <taxon>Bacteria</taxon>
        <taxon>Bacillati</taxon>
        <taxon>Bacillota</taxon>
        <taxon>Clostridia</taxon>
        <taxon>Lachnospirales</taxon>
        <taxon>Lachnospiraceae</taxon>
        <taxon>Lachnospiraceae incertae sedis</taxon>
        <taxon>Candidatus Scatomonas</taxon>
    </lineage>
</organism>
<keyword evidence="1" id="KW-0813">Transport</keyword>
<keyword evidence="3 6" id="KW-0067">ATP-binding</keyword>
<dbReference type="InterPro" id="IPR027417">
    <property type="entry name" value="P-loop_NTPase"/>
</dbReference>
<dbReference type="GO" id="GO:0016887">
    <property type="term" value="F:ATP hydrolysis activity"/>
    <property type="evidence" value="ECO:0007669"/>
    <property type="project" value="InterPro"/>
</dbReference>
<evidence type="ECO:0000313" key="6">
    <source>
        <dbReference type="EMBL" id="HIV24474.1"/>
    </source>
</evidence>
<evidence type="ECO:0000259" key="5">
    <source>
        <dbReference type="PROSITE" id="PS50893"/>
    </source>
</evidence>
<dbReference type="Pfam" id="PF00005">
    <property type="entry name" value="ABC_tran"/>
    <property type="match status" value="1"/>
</dbReference>
<dbReference type="PANTHER" id="PTHR42794">
    <property type="entry name" value="HEMIN IMPORT ATP-BINDING PROTEIN HMUV"/>
    <property type="match status" value="1"/>
</dbReference>
<dbReference type="AlphaFoldDB" id="A0A9D1T968"/>
<dbReference type="NCBIfam" id="NF010068">
    <property type="entry name" value="PRK13548.1"/>
    <property type="match status" value="1"/>
</dbReference>
<dbReference type="PROSITE" id="PS50893">
    <property type="entry name" value="ABC_TRANSPORTER_2"/>
    <property type="match status" value="1"/>
</dbReference>
<dbReference type="Proteomes" id="UP000824169">
    <property type="component" value="Unassembled WGS sequence"/>
</dbReference>
<evidence type="ECO:0000256" key="3">
    <source>
        <dbReference type="ARBA" id="ARBA00022840"/>
    </source>
</evidence>
<dbReference type="EMBL" id="DVOO01000006">
    <property type="protein sequence ID" value="HIV24474.1"/>
    <property type="molecule type" value="Genomic_DNA"/>
</dbReference>
<name>A0A9D1T968_9FIRM</name>
<evidence type="ECO:0000256" key="1">
    <source>
        <dbReference type="ARBA" id="ARBA00022448"/>
    </source>
</evidence>
<dbReference type="InterPro" id="IPR003593">
    <property type="entry name" value="AAA+_ATPase"/>
</dbReference>
<reference evidence="6" key="2">
    <citation type="journal article" date="2021" name="PeerJ">
        <title>Extensive microbial diversity within the chicken gut microbiome revealed by metagenomics and culture.</title>
        <authorList>
            <person name="Gilroy R."/>
            <person name="Ravi A."/>
            <person name="Getino M."/>
            <person name="Pursley I."/>
            <person name="Horton D.L."/>
            <person name="Alikhan N.F."/>
            <person name="Baker D."/>
            <person name="Gharbi K."/>
            <person name="Hall N."/>
            <person name="Watson M."/>
            <person name="Adriaenssens E.M."/>
            <person name="Foster-Nyarko E."/>
            <person name="Jarju S."/>
            <person name="Secka A."/>
            <person name="Antonio M."/>
            <person name="Oren A."/>
            <person name="Chaudhuri R.R."/>
            <person name="La Ragione R."/>
            <person name="Hildebrand F."/>
            <person name="Pallen M.J."/>
        </authorList>
    </citation>
    <scope>NUCLEOTIDE SEQUENCE</scope>
    <source>
        <strain evidence="6">CHK188-20938</strain>
    </source>
</reference>
<dbReference type="InterPro" id="IPR003439">
    <property type="entry name" value="ABC_transporter-like_ATP-bd"/>
</dbReference>
<protein>
    <submittedName>
        <fullName evidence="6">Heme ABC transporter ATP-binding protein</fullName>
    </submittedName>
</protein>
<dbReference type="FunFam" id="3.40.50.300:FF:000134">
    <property type="entry name" value="Iron-enterobactin ABC transporter ATP-binding protein"/>
    <property type="match status" value="1"/>
</dbReference>
<dbReference type="Gene3D" id="3.40.50.300">
    <property type="entry name" value="P-loop containing nucleotide triphosphate hydrolases"/>
    <property type="match status" value="1"/>
</dbReference>
<dbReference type="SMART" id="SM00382">
    <property type="entry name" value="AAA"/>
    <property type="match status" value="1"/>
</dbReference>
<gene>
    <name evidence="6" type="ORF">IAB71_01605</name>
</gene>
<proteinExistence type="predicted"/>
<dbReference type="GO" id="GO:0005524">
    <property type="term" value="F:ATP binding"/>
    <property type="evidence" value="ECO:0007669"/>
    <property type="project" value="UniProtKB-KW"/>
</dbReference>
<dbReference type="PANTHER" id="PTHR42794:SF1">
    <property type="entry name" value="HEMIN IMPORT ATP-BINDING PROTEIN HMUV"/>
    <property type="match status" value="1"/>
</dbReference>
<evidence type="ECO:0000256" key="4">
    <source>
        <dbReference type="ARBA" id="ARBA00022967"/>
    </source>
</evidence>
<keyword evidence="2" id="KW-0547">Nucleotide-binding</keyword>